<dbReference type="AlphaFoldDB" id="E8V2Y3"/>
<evidence type="ECO:0000313" key="3">
    <source>
        <dbReference type="Proteomes" id="UP000006844"/>
    </source>
</evidence>
<dbReference type="RefSeq" id="WP_013570410.1">
    <property type="nucleotide sequence ID" value="NC_014963.1"/>
</dbReference>
<keyword evidence="3" id="KW-1185">Reference proteome</keyword>
<reference evidence="2 3" key="1">
    <citation type="journal article" date="2012" name="Stand. Genomic Sci.">
        <title>Complete genome sequence of Terriglobus saanensis type strain SP1PR4(T), an Acidobacteria from tundra soil.</title>
        <authorList>
            <person name="Rawat S.R."/>
            <person name="Mannisto M.K."/>
            <person name="Starovoytov V."/>
            <person name="Goodwin L."/>
            <person name="Nolan M."/>
            <person name="Hauser L."/>
            <person name="Land M."/>
            <person name="Davenport K.W."/>
            <person name="Woyke T."/>
            <person name="Haggblom M.M."/>
        </authorList>
    </citation>
    <scope>NUCLEOTIDE SEQUENCE</scope>
    <source>
        <strain evidence="3">ATCC BAA-1853 / DSM 23119 / SP1PR4</strain>
    </source>
</reference>
<name>E8V2Y3_TERSS</name>
<keyword evidence="1" id="KW-0732">Signal</keyword>
<dbReference type="KEGG" id="tsa:AciPR4_3931"/>
<feature type="chain" id="PRO_5003232353" evidence="1">
    <location>
        <begin position="19"/>
        <end position="152"/>
    </location>
</feature>
<dbReference type="eggNOG" id="ENOG502ZCYG">
    <property type="taxonomic scope" value="Bacteria"/>
</dbReference>
<protein>
    <submittedName>
        <fullName evidence="2">Uncharacterized protein</fullName>
    </submittedName>
</protein>
<evidence type="ECO:0000313" key="2">
    <source>
        <dbReference type="EMBL" id="ADV84680.1"/>
    </source>
</evidence>
<sequence length="152" mass="16864">MKLLTAFLATSLTLVATAQSKSVFGDYADAHPATVSVLAVSTSTHQSWAGNQDVYLADISMKDGEHRLAKVVDQYEGYGYPIRPAVLRERELLKIQLIRVTECDTLGSKIYLPADARVFDASTRDTLRTHAGDIIPCYRTLHKTIKIVKIKK</sequence>
<feature type="signal peptide" evidence="1">
    <location>
        <begin position="1"/>
        <end position="18"/>
    </location>
</feature>
<dbReference type="EMBL" id="CP002467">
    <property type="protein sequence ID" value="ADV84680.1"/>
    <property type="molecule type" value="Genomic_DNA"/>
</dbReference>
<dbReference type="STRING" id="401053.AciPR4_3931"/>
<proteinExistence type="predicted"/>
<evidence type="ECO:0000256" key="1">
    <source>
        <dbReference type="SAM" id="SignalP"/>
    </source>
</evidence>
<accession>E8V2Y3</accession>
<dbReference type="Proteomes" id="UP000006844">
    <property type="component" value="Chromosome"/>
</dbReference>
<organism evidence="2 3">
    <name type="scientific">Terriglobus saanensis (strain ATCC BAA-1853 / DSM 23119 / SP1PR4)</name>
    <dbReference type="NCBI Taxonomy" id="401053"/>
    <lineage>
        <taxon>Bacteria</taxon>
        <taxon>Pseudomonadati</taxon>
        <taxon>Acidobacteriota</taxon>
        <taxon>Terriglobia</taxon>
        <taxon>Terriglobales</taxon>
        <taxon>Acidobacteriaceae</taxon>
        <taxon>Terriglobus</taxon>
    </lineage>
</organism>
<dbReference type="HOGENOM" id="CLU_1721470_0_0_0"/>
<dbReference type="OrthoDB" id="116701at2"/>
<gene>
    <name evidence="2" type="ordered locus">AciPR4_3931</name>
</gene>